<organism evidence="5 6">
    <name type="scientific">Paracoccus contaminans</name>
    <dbReference type="NCBI Taxonomy" id="1945662"/>
    <lineage>
        <taxon>Bacteria</taxon>
        <taxon>Pseudomonadati</taxon>
        <taxon>Pseudomonadota</taxon>
        <taxon>Alphaproteobacteria</taxon>
        <taxon>Rhodobacterales</taxon>
        <taxon>Paracoccaceae</taxon>
        <taxon>Paracoccus</taxon>
    </lineage>
</organism>
<gene>
    <name evidence="5" type="ORF">B0A89_13605</name>
</gene>
<dbReference type="InterPro" id="IPR000835">
    <property type="entry name" value="HTH_MarR-typ"/>
</dbReference>
<feature type="domain" description="HTH marR-type" evidence="4">
    <location>
        <begin position="1"/>
        <end position="128"/>
    </location>
</feature>
<dbReference type="InterPro" id="IPR036390">
    <property type="entry name" value="WH_DNA-bd_sf"/>
</dbReference>
<dbReference type="Proteomes" id="UP000193017">
    <property type="component" value="Chromosome"/>
</dbReference>
<evidence type="ECO:0000256" key="1">
    <source>
        <dbReference type="ARBA" id="ARBA00023015"/>
    </source>
</evidence>
<dbReference type="InterPro" id="IPR036388">
    <property type="entry name" value="WH-like_DNA-bd_sf"/>
</dbReference>
<evidence type="ECO:0000256" key="2">
    <source>
        <dbReference type="ARBA" id="ARBA00023125"/>
    </source>
</evidence>
<dbReference type="GO" id="GO:0003700">
    <property type="term" value="F:DNA-binding transcription factor activity"/>
    <property type="evidence" value="ECO:0007669"/>
    <property type="project" value="InterPro"/>
</dbReference>
<dbReference type="KEGG" id="pcon:B0A89_13605"/>
<dbReference type="GO" id="GO:0006950">
    <property type="term" value="P:response to stress"/>
    <property type="evidence" value="ECO:0007669"/>
    <property type="project" value="TreeGrafter"/>
</dbReference>
<dbReference type="PANTHER" id="PTHR33164:SF64">
    <property type="entry name" value="TRANSCRIPTIONAL REGULATOR SLYA"/>
    <property type="match status" value="1"/>
</dbReference>
<dbReference type="InterPro" id="IPR023187">
    <property type="entry name" value="Tscrpt_reg_MarR-type_CS"/>
</dbReference>
<protein>
    <recommendedName>
        <fullName evidence="4">HTH marR-type domain-containing protein</fullName>
    </recommendedName>
</protein>
<dbReference type="InterPro" id="IPR039422">
    <property type="entry name" value="MarR/SlyA-like"/>
</dbReference>
<dbReference type="Pfam" id="PF12802">
    <property type="entry name" value="MarR_2"/>
    <property type="match status" value="1"/>
</dbReference>
<reference evidence="5 6" key="1">
    <citation type="submission" date="2017-03" db="EMBL/GenBank/DDBJ databases">
        <title>Genome sequence of Paracoccus contaminans isolated from a water microcosm.</title>
        <authorList>
            <person name="Aurass P."/>
            <person name="Karste S."/>
            <person name="Trost E."/>
            <person name="Glaeser S.P."/>
            <person name="Kaempfer P."/>
            <person name="Flieger A."/>
        </authorList>
    </citation>
    <scope>NUCLEOTIDE SEQUENCE [LARGE SCALE GENOMIC DNA]</scope>
    <source>
        <strain evidence="6">RKI 16-01929T\LMG 29738T\CCM 8701T\CIP 111112T</strain>
    </source>
</reference>
<sequence>MIFSRLSPLLRAMHAYYDAHAKGGLTYAQARVLAAALACPGATQVELADETRIEPPTMKRHLDALERAGLIRRGSVDGDRRKRAVMATPAGEALDLLRLRDQLEAVSVRGIDPGDLAITAAVLQRMEENLRGGPGK</sequence>
<dbReference type="OrthoDB" id="8452803at2"/>
<dbReference type="PROSITE" id="PS01117">
    <property type="entry name" value="HTH_MARR_1"/>
    <property type="match status" value="1"/>
</dbReference>
<dbReference type="CDD" id="cd00090">
    <property type="entry name" value="HTH_ARSR"/>
    <property type="match status" value="1"/>
</dbReference>
<dbReference type="SUPFAM" id="SSF46785">
    <property type="entry name" value="Winged helix' DNA-binding domain"/>
    <property type="match status" value="1"/>
</dbReference>
<evidence type="ECO:0000313" key="6">
    <source>
        <dbReference type="Proteomes" id="UP000193017"/>
    </source>
</evidence>
<keyword evidence="3" id="KW-0804">Transcription</keyword>
<accession>A0A1W6D059</accession>
<dbReference type="GO" id="GO:0003677">
    <property type="term" value="F:DNA binding"/>
    <property type="evidence" value="ECO:0007669"/>
    <property type="project" value="UniProtKB-KW"/>
</dbReference>
<dbReference type="Gene3D" id="1.10.10.10">
    <property type="entry name" value="Winged helix-like DNA-binding domain superfamily/Winged helix DNA-binding domain"/>
    <property type="match status" value="1"/>
</dbReference>
<proteinExistence type="predicted"/>
<name>A0A1W6D059_9RHOB</name>
<dbReference type="PANTHER" id="PTHR33164">
    <property type="entry name" value="TRANSCRIPTIONAL REGULATOR, MARR FAMILY"/>
    <property type="match status" value="1"/>
</dbReference>
<dbReference type="EMBL" id="CP020612">
    <property type="protein sequence ID" value="ARJ70513.1"/>
    <property type="molecule type" value="Genomic_DNA"/>
</dbReference>
<evidence type="ECO:0000313" key="5">
    <source>
        <dbReference type="EMBL" id="ARJ70513.1"/>
    </source>
</evidence>
<dbReference type="PROSITE" id="PS50995">
    <property type="entry name" value="HTH_MARR_2"/>
    <property type="match status" value="1"/>
</dbReference>
<dbReference type="InterPro" id="IPR011991">
    <property type="entry name" value="ArsR-like_HTH"/>
</dbReference>
<keyword evidence="2" id="KW-0238">DNA-binding</keyword>
<dbReference type="AlphaFoldDB" id="A0A1W6D059"/>
<dbReference type="PRINTS" id="PR00598">
    <property type="entry name" value="HTHMARR"/>
</dbReference>
<keyword evidence="6" id="KW-1185">Reference proteome</keyword>
<evidence type="ECO:0000259" key="4">
    <source>
        <dbReference type="PROSITE" id="PS50995"/>
    </source>
</evidence>
<dbReference type="STRING" id="1945662.B0A89_13605"/>
<dbReference type="SMART" id="SM00347">
    <property type="entry name" value="HTH_MARR"/>
    <property type="match status" value="1"/>
</dbReference>
<keyword evidence="1" id="KW-0805">Transcription regulation</keyword>
<evidence type="ECO:0000256" key="3">
    <source>
        <dbReference type="ARBA" id="ARBA00023163"/>
    </source>
</evidence>